<keyword evidence="22" id="KW-1185">Reference proteome</keyword>
<dbReference type="PANTHER" id="PTHR24421:SF10">
    <property type="entry name" value="NITRATE_NITRITE SENSOR PROTEIN NARQ"/>
    <property type="match status" value="1"/>
</dbReference>
<evidence type="ECO:0000256" key="15">
    <source>
        <dbReference type="ARBA" id="ARBA00023012"/>
    </source>
</evidence>
<evidence type="ECO:0000256" key="8">
    <source>
        <dbReference type="ARBA" id="ARBA00022553"/>
    </source>
</evidence>
<dbReference type="Pfam" id="PF00196">
    <property type="entry name" value="GerE"/>
    <property type="match status" value="1"/>
</dbReference>
<proteinExistence type="predicted"/>
<sequence>MGTADKPTNPSSPATHASTLPEVMYSLGSLTDLYEMGFVLGMKMDSDELRQHILTHMRRSIQATGACLLLYHAAQQHFIPVSSQGEKLPCGQLSTSLNGQEIERLSLRGPGATLDTREINHQTILLVTLNYHKTLIGLVALSLVDKNTLLDSRGLLLTYMGNVAGQILYTRQQWDDERQAAIEHERLRIARDLHDSVVQQITFTFYKLELIQRLLEQQKIQESNQEIIRARAILEESLQELRASIHALPPPLLEEQGIQDAIAQLLDQYAMDDPGTSIQQNITVLQPIPEQLEVPILRLLQEALANIRKHAHASIIQVQMHTQGNLLFITIQDNGKGISTQQPHVAEMAPEQESTSAQMGLKTMRTRVQEAGGSWKLHSQPGKGTSIKVYFPLAGPIAALTPREQEILPLIAEGLTNREIAKKLAISRETVKTHVHHMMQKLQVKERTQIALVAATQGWI</sequence>
<comment type="cofactor">
    <cofactor evidence="2">
        <name>[4Fe-4S] cluster</name>
        <dbReference type="ChEBI" id="CHEBI:49883"/>
    </cofactor>
</comment>
<feature type="domain" description="Histidine kinase" evidence="20">
    <location>
        <begin position="296"/>
        <end position="395"/>
    </location>
</feature>
<evidence type="ECO:0000313" key="22">
    <source>
        <dbReference type="Proteomes" id="UP000326912"/>
    </source>
</evidence>
<dbReference type="GO" id="GO:0005737">
    <property type="term" value="C:cytoplasm"/>
    <property type="evidence" value="ECO:0007669"/>
    <property type="project" value="UniProtKB-SubCell"/>
</dbReference>
<evidence type="ECO:0000256" key="2">
    <source>
        <dbReference type="ARBA" id="ARBA00001966"/>
    </source>
</evidence>
<gene>
    <name evidence="21" type="ORF">KDW_20870</name>
</gene>
<evidence type="ECO:0000256" key="12">
    <source>
        <dbReference type="ARBA" id="ARBA00022777"/>
    </source>
</evidence>
<keyword evidence="9" id="KW-0808">Transferase</keyword>
<evidence type="ECO:0000259" key="20">
    <source>
        <dbReference type="PROSITE" id="PS50109"/>
    </source>
</evidence>
<keyword evidence="6" id="KW-0004">4Fe-4S</keyword>
<dbReference type="InterPro" id="IPR000792">
    <property type="entry name" value="Tscrpt_reg_LuxR_C"/>
</dbReference>
<dbReference type="AlphaFoldDB" id="A0A5J4KJE7"/>
<reference evidence="21 22" key="1">
    <citation type="submission" date="2019-10" db="EMBL/GenBank/DDBJ databases">
        <title>Dictyobacter vulcani sp. nov., within the class Ktedonobacteria, isolated from soil of volcanic Mt. Zao.</title>
        <authorList>
            <person name="Zheng Y."/>
            <person name="Wang C.M."/>
            <person name="Sakai Y."/>
            <person name="Abe K."/>
            <person name="Yokota A."/>
            <person name="Yabe S."/>
        </authorList>
    </citation>
    <scope>NUCLEOTIDE SEQUENCE [LARGE SCALE GENOMIC DNA]</scope>
    <source>
        <strain evidence="21 22">W12</strain>
    </source>
</reference>
<accession>A0A5J4KJE7</accession>
<dbReference type="GO" id="GO:0003677">
    <property type="term" value="F:DNA binding"/>
    <property type="evidence" value="ECO:0007669"/>
    <property type="project" value="InterPro"/>
</dbReference>
<keyword evidence="16" id="KW-0411">Iron-sulfur</keyword>
<dbReference type="InterPro" id="IPR036890">
    <property type="entry name" value="HATPase_C_sf"/>
</dbReference>
<keyword evidence="11" id="KW-0547">Nucleotide-binding</keyword>
<dbReference type="Proteomes" id="UP000326912">
    <property type="component" value="Unassembled WGS sequence"/>
</dbReference>
<comment type="caution">
    <text evidence="21">The sequence shown here is derived from an EMBL/GenBank/DDBJ whole genome shotgun (WGS) entry which is preliminary data.</text>
</comment>
<evidence type="ECO:0000256" key="14">
    <source>
        <dbReference type="ARBA" id="ARBA00023004"/>
    </source>
</evidence>
<dbReference type="PROSITE" id="PS50109">
    <property type="entry name" value="HIS_KIN"/>
    <property type="match status" value="1"/>
</dbReference>
<evidence type="ECO:0000256" key="17">
    <source>
        <dbReference type="ARBA" id="ARBA00024827"/>
    </source>
</evidence>
<dbReference type="GO" id="GO:0000155">
    <property type="term" value="F:phosphorelay sensor kinase activity"/>
    <property type="evidence" value="ECO:0007669"/>
    <property type="project" value="InterPro"/>
</dbReference>
<dbReference type="PRINTS" id="PR00038">
    <property type="entry name" value="HTHLUXR"/>
</dbReference>
<dbReference type="InterPro" id="IPR003594">
    <property type="entry name" value="HATPase_dom"/>
</dbReference>
<dbReference type="InterPro" id="IPR005467">
    <property type="entry name" value="His_kinase_dom"/>
</dbReference>
<dbReference type="InterPro" id="IPR016032">
    <property type="entry name" value="Sig_transdc_resp-reg_C-effctor"/>
</dbReference>
<evidence type="ECO:0000259" key="19">
    <source>
        <dbReference type="PROSITE" id="PS50043"/>
    </source>
</evidence>
<protein>
    <recommendedName>
        <fullName evidence="5">Oxygen sensor histidine kinase NreB</fullName>
        <ecNumber evidence="4">2.7.13.3</ecNumber>
    </recommendedName>
    <alternativeName>
        <fullName evidence="18">Nitrogen regulation protein B</fullName>
    </alternativeName>
</protein>
<keyword evidence="13" id="KW-0067">ATP-binding</keyword>
<comment type="function">
    <text evidence="17">Member of the two-component regulatory system NreB/NreC involved in the control of dissimilatory nitrate/nitrite reduction in response to oxygen. NreB functions as a direct oxygen sensor histidine kinase which is autophosphorylated, in the absence of oxygen, probably at the conserved histidine residue, and transfers its phosphate group probably to a conserved aspartate residue of NreC. NreB/NreC activates the expression of the nitrate (narGHJI) and nitrite (nir) reductase operons, as well as the putative nitrate transporter gene narT.</text>
</comment>
<feature type="domain" description="HTH luxR-type" evidence="19">
    <location>
        <begin position="393"/>
        <end position="458"/>
    </location>
</feature>
<evidence type="ECO:0000256" key="11">
    <source>
        <dbReference type="ARBA" id="ARBA00022741"/>
    </source>
</evidence>
<dbReference type="GO" id="GO:0016020">
    <property type="term" value="C:membrane"/>
    <property type="evidence" value="ECO:0007669"/>
    <property type="project" value="InterPro"/>
</dbReference>
<evidence type="ECO:0000256" key="9">
    <source>
        <dbReference type="ARBA" id="ARBA00022679"/>
    </source>
</evidence>
<dbReference type="GO" id="GO:0046872">
    <property type="term" value="F:metal ion binding"/>
    <property type="evidence" value="ECO:0007669"/>
    <property type="project" value="UniProtKB-KW"/>
</dbReference>
<evidence type="ECO:0000256" key="7">
    <source>
        <dbReference type="ARBA" id="ARBA00022490"/>
    </source>
</evidence>
<dbReference type="Pfam" id="PF02518">
    <property type="entry name" value="HATPase_c"/>
    <property type="match status" value="1"/>
</dbReference>
<dbReference type="CDD" id="cd16917">
    <property type="entry name" value="HATPase_UhpB-NarQ-NarX-like"/>
    <property type="match status" value="1"/>
</dbReference>
<evidence type="ECO:0000256" key="16">
    <source>
        <dbReference type="ARBA" id="ARBA00023014"/>
    </source>
</evidence>
<dbReference type="PANTHER" id="PTHR24421">
    <property type="entry name" value="NITRATE/NITRITE SENSOR PROTEIN NARX-RELATED"/>
    <property type="match status" value="1"/>
</dbReference>
<dbReference type="Gene3D" id="3.30.565.10">
    <property type="entry name" value="Histidine kinase-like ATPase, C-terminal domain"/>
    <property type="match status" value="1"/>
</dbReference>
<dbReference type="InterPro" id="IPR050482">
    <property type="entry name" value="Sensor_HK_TwoCompSys"/>
</dbReference>
<dbReference type="InterPro" id="IPR011712">
    <property type="entry name" value="Sig_transdc_His_kin_sub3_dim/P"/>
</dbReference>
<dbReference type="Gene3D" id="1.10.10.10">
    <property type="entry name" value="Winged helix-like DNA-binding domain superfamily/Winged helix DNA-binding domain"/>
    <property type="match status" value="1"/>
</dbReference>
<evidence type="ECO:0000256" key="3">
    <source>
        <dbReference type="ARBA" id="ARBA00004496"/>
    </source>
</evidence>
<dbReference type="SMART" id="SM00387">
    <property type="entry name" value="HATPase_c"/>
    <property type="match status" value="1"/>
</dbReference>
<dbReference type="PROSITE" id="PS00622">
    <property type="entry name" value="HTH_LUXR_1"/>
    <property type="match status" value="1"/>
</dbReference>
<comment type="catalytic activity">
    <reaction evidence="1">
        <text>ATP + protein L-histidine = ADP + protein N-phospho-L-histidine.</text>
        <dbReference type="EC" id="2.7.13.3"/>
    </reaction>
</comment>
<dbReference type="SMART" id="SM00421">
    <property type="entry name" value="HTH_LUXR"/>
    <property type="match status" value="1"/>
</dbReference>
<name>A0A5J4KJE7_9CHLR</name>
<organism evidence="21 22">
    <name type="scientific">Dictyobacter vulcani</name>
    <dbReference type="NCBI Taxonomy" id="2607529"/>
    <lineage>
        <taxon>Bacteria</taxon>
        <taxon>Bacillati</taxon>
        <taxon>Chloroflexota</taxon>
        <taxon>Ktedonobacteria</taxon>
        <taxon>Ktedonobacterales</taxon>
        <taxon>Dictyobacteraceae</taxon>
        <taxon>Dictyobacter</taxon>
    </lineage>
</organism>
<evidence type="ECO:0000256" key="10">
    <source>
        <dbReference type="ARBA" id="ARBA00022723"/>
    </source>
</evidence>
<evidence type="ECO:0000313" key="21">
    <source>
        <dbReference type="EMBL" id="GER87925.1"/>
    </source>
</evidence>
<keyword evidence="14" id="KW-0408">Iron</keyword>
<dbReference type="EMBL" id="BKZW01000001">
    <property type="protein sequence ID" value="GER87925.1"/>
    <property type="molecule type" value="Genomic_DNA"/>
</dbReference>
<evidence type="ECO:0000256" key="18">
    <source>
        <dbReference type="ARBA" id="ARBA00030800"/>
    </source>
</evidence>
<keyword evidence="12" id="KW-0418">Kinase</keyword>
<dbReference type="Pfam" id="PF07730">
    <property type="entry name" value="HisKA_3"/>
    <property type="match status" value="1"/>
</dbReference>
<evidence type="ECO:0000256" key="1">
    <source>
        <dbReference type="ARBA" id="ARBA00000085"/>
    </source>
</evidence>
<keyword evidence="7" id="KW-0963">Cytoplasm</keyword>
<evidence type="ECO:0000256" key="6">
    <source>
        <dbReference type="ARBA" id="ARBA00022485"/>
    </source>
</evidence>
<dbReference type="RefSeq" id="WP_162005119.1">
    <property type="nucleotide sequence ID" value="NZ_BKZW01000001.1"/>
</dbReference>
<dbReference type="GO" id="GO:0006355">
    <property type="term" value="P:regulation of DNA-templated transcription"/>
    <property type="evidence" value="ECO:0007669"/>
    <property type="project" value="InterPro"/>
</dbReference>
<keyword evidence="10" id="KW-0479">Metal-binding</keyword>
<dbReference type="GO" id="GO:0046983">
    <property type="term" value="F:protein dimerization activity"/>
    <property type="evidence" value="ECO:0007669"/>
    <property type="project" value="InterPro"/>
</dbReference>
<evidence type="ECO:0000256" key="5">
    <source>
        <dbReference type="ARBA" id="ARBA00017322"/>
    </source>
</evidence>
<keyword evidence="8" id="KW-0597">Phosphoprotein</keyword>
<dbReference type="GO" id="GO:0051539">
    <property type="term" value="F:4 iron, 4 sulfur cluster binding"/>
    <property type="evidence" value="ECO:0007669"/>
    <property type="project" value="UniProtKB-KW"/>
</dbReference>
<evidence type="ECO:0000256" key="13">
    <source>
        <dbReference type="ARBA" id="ARBA00022840"/>
    </source>
</evidence>
<dbReference type="Gene3D" id="1.20.5.1930">
    <property type="match status" value="1"/>
</dbReference>
<keyword evidence="15" id="KW-0902">Two-component regulatory system</keyword>
<dbReference type="SUPFAM" id="SSF55874">
    <property type="entry name" value="ATPase domain of HSP90 chaperone/DNA topoisomerase II/histidine kinase"/>
    <property type="match status" value="1"/>
</dbReference>
<comment type="subcellular location">
    <subcellularLocation>
        <location evidence="3">Cytoplasm</location>
    </subcellularLocation>
</comment>
<dbReference type="PRINTS" id="PR00344">
    <property type="entry name" value="BCTRLSENSOR"/>
</dbReference>
<evidence type="ECO:0000256" key="4">
    <source>
        <dbReference type="ARBA" id="ARBA00012438"/>
    </source>
</evidence>
<dbReference type="PROSITE" id="PS50043">
    <property type="entry name" value="HTH_LUXR_2"/>
    <property type="match status" value="1"/>
</dbReference>
<dbReference type="GO" id="GO:0005524">
    <property type="term" value="F:ATP binding"/>
    <property type="evidence" value="ECO:0007669"/>
    <property type="project" value="UniProtKB-KW"/>
</dbReference>
<dbReference type="CDD" id="cd06170">
    <property type="entry name" value="LuxR_C_like"/>
    <property type="match status" value="1"/>
</dbReference>
<dbReference type="SUPFAM" id="SSF46894">
    <property type="entry name" value="C-terminal effector domain of the bipartite response regulators"/>
    <property type="match status" value="1"/>
</dbReference>
<dbReference type="EC" id="2.7.13.3" evidence="4"/>
<dbReference type="InterPro" id="IPR004358">
    <property type="entry name" value="Sig_transdc_His_kin-like_C"/>
</dbReference>
<dbReference type="InterPro" id="IPR036388">
    <property type="entry name" value="WH-like_DNA-bd_sf"/>
</dbReference>